<dbReference type="OrthoDB" id="2376661at2759"/>
<dbReference type="Proteomes" id="UP000748756">
    <property type="component" value="Unassembled WGS sequence"/>
</dbReference>
<evidence type="ECO:0000313" key="2">
    <source>
        <dbReference type="EMBL" id="KAF9121838.1"/>
    </source>
</evidence>
<name>A0A9P5UWA9_9FUNG</name>
<organism evidence="2 3">
    <name type="scientific">Linnemannia schmuckeri</name>
    <dbReference type="NCBI Taxonomy" id="64567"/>
    <lineage>
        <taxon>Eukaryota</taxon>
        <taxon>Fungi</taxon>
        <taxon>Fungi incertae sedis</taxon>
        <taxon>Mucoromycota</taxon>
        <taxon>Mortierellomycotina</taxon>
        <taxon>Mortierellomycetes</taxon>
        <taxon>Mortierellales</taxon>
        <taxon>Mortierellaceae</taxon>
        <taxon>Linnemannia</taxon>
    </lineage>
</organism>
<dbReference type="EMBL" id="JAAAUQ010002655">
    <property type="protein sequence ID" value="KAF9121838.1"/>
    <property type="molecule type" value="Genomic_DNA"/>
</dbReference>
<comment type="caution">
    <text evidence="2">The sequence shown here is derived from an EMBL/GenBank/DDBJ whole genome shotgun (WGS) entry which is preliminary data.</text>
</comment>
<keyword evidence="3" id="KW-1185">Reference proteome</keyword>
<reference evidence="2" key="1">
    <citation type="journal article" date="2020" name="Fungal Divers.">
        <title>Resolving the Mortierellaceae phylogeny through synthesis of multi-gene phylogenetics and phylogenomics.</title>
        <authorList>
            <person name="Vandepol N."/>
            <person name="Liber J."/>
            <person name="Desiro A."/>
            <person name="Na H."/>
            <person name="Kennedy M."/>
            <person name="Barry K."/>
            <person name="Grigoriev I.V."/>
            <person name="Miller A.N."/>
            <person name="O'Donnell K."/>
            <person name="Stajich J.E."/>
            <person name="Bonito G."/>
        </authorList>
    </citation>
    <scope>NUCLEOTIDE SEQUENCE</scope>
    <source>
        <strain evidence="2">NRRL 6426</strain>
    </source>
</reference>
<keyword evidence="1" id="KW-0732">Signal</keyword>
<proteinExistence type="predicted"/>
<feature type="chain" id="PRO_5040437926" evidence="1">
    <location>
        <begin position="26"/>
        <end position="121"/>
    </location>
</feature>
<accession>A0A9P5UWA9</accession>
<feature type="non-terminal residue" evidence="2">
    <location>
        <position position="121"/>
    </location>
</feature>
<evidence type="ECO:0000256" key="1">
    <source>
        <dbReference type="SAM" id="SignalP"/>
    </source>
</evidence>
<protein>
    <submittedName>
        <fullName evidence="2">Uncharacterized protein</fullName>
    </submittedName>
</protein>
<feature type="signal peptide" evidence="1">
    <location>
        <begin position="1"/>
        <end position="25"/>
    </location>
</feature>
<dbReference type="AlphaFoldDB" id="A0A9P5UWA9"/>
<evidence type="ECO:0000313" key="3">
    <source>
        <dbReference type="Proteomes" id="UP000748756"/>
    </source>
</evidence>
<sequence length="121" mass="13289">MPKSYTFPLLFITILLLLVATTVQADPYQSVIVYNNGEAKSRWFGFDVPNTRLCVCLSKTQTYRIQTDNAGDVKLFGSTDCTGSYGTMGSTTNIYNAQWVNSVSWGKKGIPSQGLDKGCVN</sequence>
<gene>
    <name evidence="2" type="ORF">BG015_005716</name>
</gene>